<dbReference type="RefSeq" id="WP_192149355.1">
    <property type="nucleotide sequence ID" value="NZ_JACYXI010000011.1"/>
</dbReference>
<dbReference type="EMBL" id="JACYXI010000011">
    <property type="protein sequence ID" value="MBD8893242.1"/>
    <property type="molecule type" value="Genomic_DNA"/>
</dbReference>
<keyword evidence="1" id="KW-0812">Transmembrane</keyword>
<accession>A0ABR9CQY9</accession>
<sequence>MRHSSNVLQVEPITVAVVIVLLVSTLSFCSKQDTIKASISYKENVVQKKENEFSFDIGEGCRSVDLSHKYSIKEEAQIEFSSSPFFDLDQDILTQVKKKIFEDIRKQEKLSTTKEIEYSAIARMDCSEKRICYWITDYKVGDIMFYTSDKRSSATFDFPVRTELKCEKSTT</sequence>
<evidence type="ECO:0000256" key="1">
    <source>
        <dbReference type="SAM" id="Phobius"/>
    </source>
</evidence>
<evidence type="ECO:0000313" key="2">
    <source>
        <dbReference type="EMBL" id="MBD8893242.1"/>
    </source>
</evidence>
<reference evidence="2 3" key="2">
    <citation type="journal article" date="2021" name="Int. J. Syst. Evol. Microbiol.">
        <title>Roseibium litorale sp. nov., isolated from a tidal flat sediment and proposal for the reclassification of Labrenzia polysiphoniae as Roseibium polysiphoniae comb. nov.</title>
        <authorList>
            <person name="Liu Y."/>
            <person name="Pei T."/>
            <person name="Du J."/>
            <person name="Chao M."/>
            <person name="Deng M.R."/>
            <person name="Zhu H."/>
        </authorList>
    </citation>
    <scope>NUCLEOTIDE SEQUENCE [LARGE SCALE GENOMIC DNA]</scope>
    <source>
        <strain evidence="2 3">4C16A</strain>
    </source>
</reference>
<keyword evidence="1" id="KW-1133">Transmembrane helix</keyword>
<proteinExistence type="predicted"/>
<evidence type="ECO:0000313" key="3">
    <source>
        <dbReference type="Proteomes" id="UP000632063"/>
    </source>
</evidence>
<feature type="transmembrane region" description="Helical" evidence="1">
    <location>
        <begin position="12"/>
        <end position="29"/>
    </location>
</feature>
<comment type="caution">
    <text evidence="2">The sequence shown here is derived from an EMBL/GenBank/DDBJ whole genome shotgun (WGS) entry which is preliminary data.</text>
</comment>
<organism evidence="2 3">
    <name type="scientific">Roseibium litorale</name>
    <dbReference type="NCBI Taxonomy" id="2803841"/>
    <lineage>
        <taxon>Bacteria</taxon>
        <taxon>Pseudomonadati</taxon>
        <taxon>Pseudomonadota</taxon>
        <taxon>Alphaproteobacteria</taxon>
        <taxon>Hyphomicrobiales</taxon>
        <taxon>Stappiaceae</taxon>
        <taxon>Roseibium</taxon>
    </lineage>
</organism>
<name>A0ABR9CQY9_9HYPH</name>
<protein>
    <recommendedName>
        <fullName evidence="4">Lipoprotein</fullName>
    </recommendedName>
</protein>
<gene>
    <name evidence="2" type="ORF">IG616_16990</name>
</gene>
<dbReference type="Proteomes" id="UP000632063">
    <property type="component" value="Unassembled WGS sequence"/>
</dbReference>
<reference evidence="3" key="1">
    <citation type="submission" date="2020-09" db="EMBL/GenBank/DDBJ databases">
        <title>The genome sequence of strain Labrenzia suaedae 4C16A.</title>
        <authorList>
            <person name="Liu Y."/>
        </authorList>
    </citation>
    <scope>NUCLEOTIDE SEQUENCE [LARGE SCALE GENOMIC DNA]</scope>
    <source>
        <strain evidence="3">4C16A</strain>
    </source>
</reference>
<keyword evidence="3" id="KW-1185">Reference proteome</keyword>
<keyword evidence="1" id="KW-0472">Membrane</keyword>
<evidence type="ECO:0008006" key="4">
    <source>
        <dbReference type="Google" id="ProtNLM"/>
    </source>
</evidence>